<accession>A0A8R7PPK3</accession>
<gene>
    <name evidence="1" type="primary">LOC125542808</name>
</gene>
<sequence length="177" mass="19042">MIHLLPSPPLMKILVQSSEGFATPLASGQQNHVAGLQRQSSEGFATLLAGGQHHHVAGLQRQSSEGFATPLVGGQHHHVVGLQRQPSEGFATPLAGGQHHHVAGLQRQFSEVERSCFANCKSRADASVTAIIWPMIRTSTQRAANLRPLAKAMTAIAKKLDKIVYIVPFSKIGEMCE</sequence>
<reference evidence="2" key="1">
    <citation type="journal article" date="2013" name="Nature">
        <title>Draft genome of the wheat A-genome progenitor Triticum urartu.</title>
        <authorList>
            <person name="Ling H.Q."/>
            <person name="Zhao S."/>
            <person name="Liu D."/>
            <person name="Wang J."/>
            <person name="Sun H."/>
            <person name="Zhang C."/>
            <person name="Fan H."/>
            <person name="Li D."/>
            <person name="Dong L."/>
            <person name="Tao Y."/>
            <person name="Gao C."/>
            <person name="Wu H."/>
            <person name="Li Y."/>
            <person name="Cui Y."/>
            <person name="Guo X."/>
            <person name="Zheng S."/>
            <person name="Wang B."/>
            <person name="Yu K."/>
            <person name="Liang Q."/>
            <person name="Yang W."/>
            <person name="Lou X."/>
            <person name="Chen J."/>
            <person name="Feng M."/>
            <person name="Jian J."/>
            <person name="Zhang X."/>
            <person name="Luo G."/>
            <person name="Jiang Y."/>
            <person name="Liu J."/>
            <person name="Wang Z."/>
            <person name="Sha Y."/>
            <person name="Zhang B."/>
            <person name="Wu H."/>
            <person name="Tang D."/>
            <person name="Shen Q."/>
            <person name="Xue P."/>
            <person name="Zou S."/>
            <person name="Wang X."/>
            <person name="Liu X."/>
            <person name="Wang F."/>
            <person name="Yang Y."/>
            <person name="An X."/>
            <person name="Dong Z."/>
            <person name="Zhang K."/>
            <person name="Zhang X."/>
            <person name="Luo M.C."/>
            <person name="Dvorak J."/>
            <person name="Tong Y."/>
            <person name="Wang J."/>
            <person name="Yang H."/>
            <person name="Li Z."/>
            <person name="Wang D."/>
            <person name="Zhang A."/>
            <person name="Wang J."/>
        </authorList>
    </citation>
    <scope>NUCLEOTIDE SEQUENCE</scope>
    <source>
        <strain evidence="2">cv. G1812</strain>
    </source>
</reference>
<dbReference type="EnsemblPlants" id="TuG1812G0300001065.01.T01">
    <property type="protein sequence ID" value="TuG1812G0300001065.01.T01.cds270894"/>
    <property type="gene ID" value="TuG1812G0300001065.01"/>
</dbReference>
<organism evidence="1 2">
    <name type="scientific">Triticum urartu</name>
    <name type="common">Red wild einkorn</name>
    <name type="synonym">Crithodium urartu</name>
    <dbReference type="NCBI Taxonomy" id="4572"/>
    <lineage>
        <taxon>Eukaryota</taxon>
        <taxon>Viridiplantae</taxon>
        <taxon>Streptophyta</taxon>
        <taxon>Embryophyta</taxon>
        <taxon>Tracheophyta</taxon>
        <taxon>Spermatophyta</taxon>
        <taxon>Magnoliopsida</taxon>
        <taxon>Liliopsida</taxon>
        <taxon>Poales</taxon>
        <taxon>Poaceae</taxon>
        <taxon>BOP clade</taxon>
        <taxon>Pooideae</taxon>
        <taxon>Triticodae</taxon>
        <taxon>Triticeae</taxon>
        <taxon>Triticinae</taxon>
        <taxon>Triticum</taxon>
    </lineage>
</organism>
<dbReference type="Proteomes" id="UP000015106">
    <property type="component" value="Chromosome 3"/>
</dbReference>
<reference evidence="1" key="2">
    <citation type="submission" date="2018-03" db="EMBL/GenBank/DDBJ databases">
        <title>The Triticum urartu genome reveals the dynamic nature of wheat genome evolution.</title>
        <authorList>
            <person name="Ling H."/>
            <person name="Ma B."/>
            <person name="Shi X."/>
            <person name="Liu H."/>
            <person name="Dong L."/>
            <person name="Sun H."/>
            <person name="Cao Y."/>
            <person name="Gao Q."/>
            <person name="Zheng S."/>
            <person name="Li Y."/>
            <person name="Yu Y."/>
            <person name="Du H."/>
            <person name="Qi M."/>
            <person name="Li Y."/>
            <person name="Yu H."/>
            <person name="Cui Y."/>
            <person name="Wang N."/>
            <person name="Chen C."/>
            <person name="Wu H."/>
            <person name="Zhao Y."/>
            <person name="Zhang J."/>
            <person name="Li Y."/>
            <person name="Zhou W."/>
            <person name="Zhang B."/>
            <person name="Hu W."/>
            <person name="Eijk M."/>
            <person name="Tang J."/>
            <person name="Witsenboer H."/>
            <person name="Zhao S."/>
            <person name="Li Z."/>
            <person name="Zhang A."/>
            <person name="Wang D."/>
            <person name="Liang C."/>
        </authorList>
    </citation>
    <scope>NUCLEOTIDE SEQUENCE [LARGE SCALE GENOMIC DNA]</scope>
    <source>
        <strain evidence="1">cv. G1812</strain>
    </source>
</reference>
<reference evidence="1" key="3">
    <citation type="submission" date="2022-06" db="UniProtKB">
        <authorList>
            <consortium name="EnsemblPlants"/>
        </authorList>
    </citation>
    <scope>IDENTIFICATION</scope>
</reference>
<protein>
    <submittedName>
        <fullName evidence="1">Uncharacterized protein</fullName>
    </submittedName>
</protein>
<dbReference type="Gramene" id="TuG1812G0300001065.01.T01">
    <property type="protein sequence ID" value="TuG1812G0300001065.01.T01.cds270894"/>
    <property type="gene ID" value="TuG1812G0300001065.01"/>
</dbReference>
<evidence type="ECO:0000313" key="2">
    <source>
        <dbReference type="Proteomes" id="UP000015106"/>
    </source>
</evidence>
<name>A0A8R7PPK3_TRIUA</name>
<proteinExistence type="predicted"/>
<dbReference type="AlphaFoldDB" id="A0A8R7PPK3"/>
<keyword evidence="2" id="KW-1185">Reference proteome</keyword>
<evidence type="ECO:0000313" key="1">
    <source>
        <dbReference type="EnsemblPlants" id="TuG1812G0300001065.01.T01.cds270894"/>
    </source>
</evidence>